<evidence type="ECO:0000259" key="1">
    <source>
        <dbReference type="PROSITE" id="PS50004"/>
    </source>
</evidence>
<name>A0A5S6QYI6_TRIMR</name>
<dbReference type="STRING" id="70415.A0A5S6QYI6"/>
<organism evidence="2 3">
    <name type="scientific">Trichuris muris</name>
    <name type="common">Mouse whipworm</name>
    <dbReference type="NCBI Taxonomy" id="70415"/>
    <lineage>
        <taxon>Eukaryota</taxon>
        <taxon>Metazoa</taxon>
        <taxon>Ecdysozoa</taxon>
        <taxon>Nematoda</taxon>
        <taxon>Enoplea</taxon>
        <taxon>Dorylaimia</taxon>
        <taxon>Trichinellida</taxon>
        <taxon>Trichuridae</taxon>
        <taxon>Trichuris</taxon>
    </lineage>
</organism>
<accession>A0A5S6QYI6</accession>
<dbReference type="WBParaSite" id="TMUE_3000012320.1">
    <property type="protein sequence ID" value="TMUE_3000012320.1"/>
    <property type="gene ID" value="WBGene00285888"/>
</dbReference>
<dbReference type="Proteomes" id="UP000046395">
    <property type="component" value="Unassembled WGS sequence"/>
</dbReference>
<evidence type="ECO:0000313" key="3">
    <source>
        <dbReference type="WBParaSite" id="TMUE_3000012320.1"/>
    </source>
</evidence>
<protein>
    <submittedName>
        <fullName evidence="3">C2 domain-containing protein</fullName>
    </submittedName>
</protein>
<dbReference type="InterPro" id="IPR035892">
    <property type="entry name" value="C2_domain_sf"/>
</dbReference>
<evidence type="ECO:0000313" key="2">
    <source>
        <dbReference type="Proteomes" id="UP000046395"/>
    </source>
</evidence>
<dbReference type="PROSITE" id="PS50004">
    <property type="entry name" value="C2"/>
    <property type="match status" value="1"/>
</dbReference>
<sequence>MQSFTGKVRVKVVEATDLKPTEWSTRFSVLAGSSGRLGTFIDPYVNVDIDEYLICRTSAKTRTNNPKWEETITANADQSESLGLTVFHDCAIPPDDFVANCRVNFEDLRLGQNDLWLDLEPHGRLHICVDLKGTLSSSELVTRLPDRPLSGTGLPRFQKVILGAPARGRFAVDCTLCGCWYGVCNCGPIYNRCGSPRPSWAVHKALVDWRRQFDACIVELRITRNCELFCNCRRGTLELGGAW</sequence>
<dbReference type="SUPFAM" id="SSF49562">
    <property type="entry name" value="C2 domain (Calcium/lipid-binding domain, CaLB)"/>
    <property type="match status" value="1"/>
</dbReference>
<dbReference type="Gene3D" id="2.60.40.150">
    <property type="entry name" value="C2 domain"/>
    <property type="match status" value="1"/>
</dbReference>
<reference evidence="3" key="1">
    <citation type="submission" date="2019-12" db="UniProtKB">
        <authorList>
            <consortium name="WormBaseParasite"/>
        </authorList>
    </citation>
    <scope>IDENTIFICATION</scope>
</reference>
<dbReference type="AlphaFoldDB" id="A0A5S6QYI6"/>
<dbReference type="CDD" id="cd04014">
    <property type="entry name" value="C2_PKC_epsilon"/>
    <property type="match status" value="1"/>
</dbReference>
<proteinExistence type="predicted"/>
<dbReference type="InterPro" id="IPR000008">
    <property type="entry name" value="C2_dom"/>
</dbReference>
<dbReference type="SMART" id="SM00239">
    <property type="entry name" value="C2"/>
    <property type="match status" value="1"/>
</dbReference>
<dbReference type="Pfam" id="PF00168">
    <property type="entry name" value="C2"/>
    <property type="match status" value="1"/>
</dbReference>
<keyword evidence="2" id="KW-1185">Reference proteome</keyword>
<feature type="domain" description="C2" evidence="1">
    <location>
        <begin position="1"/>
        <end position="117"/>
    </location>
</feature>